<evidence type="ECO:0000259" key="6">
    <source>
        <dbReference type="PROSITE" id="PS50103"/>
    </source>
</evidence>
<feature type="domain" description="C3H1-type" evidence="6">
    <location>
        <begin position="250"/>
        <end position="278"/>
    </location>
</feature>
<keyword evidence="8" id="KW-1185">Reference proteome</keyword>
<dbReference type="GO" id="GO:0008270">
    <property type="term" value="F:zinc ion binding"/>
    <property type="evidence" value="ECO:0007669"/>
    <property type="project" value="UniProtKB-KW"/>
</dbReference>
<accession>A0A9W8DQU5</accession>
<dbReference type="OrthoDB" id="411372at2759"/>
<keyword evidence="2 4" id="KW-0863">Zinc-finger</keyword>
<evidence type="ECO:0000256" key="3">
    <source>
        <dbReference type="ARBA" id="ARBA00022833"/>
    </source>
</evidence>
<feature type="compositionally biased region" description="Basic residues" evidence="5">
    <location>
        <begin position="69"/>
        <end position="83"/>
    </location>
</feature>
<dbReference type="SUPFAM" id="SSF90229">
    <property type="entry name" value="CCCH zinc finger"/>
    <property type="match status" value="1"/>
</dbReference>
<feature type="region of interest" description="Disordered" evidence="5">
    <location>
        <begin position="162"/>
        <end position="224"/>
    </location>
</feature>
<dbReference type="EMBL" id="JANBPT010000680">
    <property type="protein sequence ID" value="KAJ1914523.1"/>
    <property type="molecule type" value="Genomic_DNA"/>
</dbReference>
<dbReference type="InterPro" id="IPR036855">
    <property type="entry name" value="Znf_CCCH_sf"/>
</dbReference>
<proteinExistence type="predicted"/>
<evidence type="ECO:0000256" key="5">
    <source>
        <dbReference type="SAM" id="MobiDB-lite"/>
    </source>
</evidence>
<evidence type="ECO:0000313" key="7">
    <source>
        <dbReference type="EMBL" id="KAJ1914523.1"/>
    </source>
</evidence>
<evidence type="ECO:0000256" key="4">
    <source>
        <dbReference type="PROSITE-ProRule" id="PRU00723"/>
    </source>
</evidence>
<keyword evidence="1 4" id="KW-0479">Metal-binding</keyword>
<feature type="zinc finger region" description="C3H1-type" evidence="4">
    <location>
        <begin position="250"/>
        <end position="278"/>
    </location>
</feature>
<gene>
    <name evidence="7" type="ORF">IWQ60_008784</name>
</gene>
<reference evidence="7" key="1">
    <citation type="submission" date="2022-07" db="EMBL/GenBank/DDBJ databases">
        <title>Phylogenomic reconstructions and comparative analyses of Kickxellomycotina fungi.</title>
        <authorList>
            <person name="Reynolds N.K."/>
            <person name="Stajich J.E."/>
            <person name="Barry K."/>
            <person name="Grigoriev I.V."/>
            <person name="Crous P."/>
            <person name="Smith M.E."/>
        </authorList>
    </citation>
    <scope>NUCLEOTIDE SEQUENCE</scope>
    <source>
        <strain evidence="7">RSA 861</strain>
    </source>
</reference>
<dbReference type="Proteomes" id="UP001150569">
    <property type="component" value="Unassembled WGS sequence"/>
</dbReference>
<evidence type="ECO:0000256" key="1">
    <source>
        <dbReference type="ARBA" id="ARBA00022723"/>
    </source>
</evidence>
<dbReference type="PROSITE" id="PS50103">
    <property type="entry name" value="ZF_C3H1"/>
    <property type="match status" value="2"/>
</dbReference>
<feature type="domain" description="C3H1-type" evidence="6">
    <location>
        <begin position="225"/>
        <end position="249"/>
    </location>
</feature>
<feature type="compositionally biased region" description="Low complexity" evidence="5">
    <location>
        <begin position="175"/>
        <end position="189"/>
    </location>
</feature>
<feature type="compositionally biased region" description="Basic and acidic residues" evidence="5">
    <location>
        <begin position="41"/>
        <end position="57"/>
    </location>
</feature>
<feature type="region of interest" description="Disordered" evidence="5">
    <location>
        <begin position="36"/>
        <end position="113"/>
    </location>
</feature>
<keyword evidence="3 4" id="KW-0862">Zinc</keyword>
<feature type="zinc finger region" description="C3H1-type" evidence="4">
    <location>
        <begin position="225"/>
        <end position="249"/>
    </location>
</feature>
<comment type="caution">
    <text evidence="7">The sequence shown here is derived from an EMBL/GenBank/DDBJ whole genome shotgun (WGS) entry which is preliminary data.</text>
</comment>
<evidence type="ECO:0000256" key="2">
    <source>
        <dbReference type="ARBA" id="ARBA00022771"/>
    </source>
</evidence>
<dbReference type="SMART" id="SM00356">
    <property type="entry name" value="ZnF_C3H1"/>
    <property type="match status" value="2"/>
</dbReference>
<dbReference type="Pfam" id="PF00642">
    <property type="entry name" value="zf-CCCH"/>
    <property type="match status" value="2"/>
</dbReference>
<dbReference type="AlphaFoldDB" id="A0A9W8DQU5"/>
<feature type="compositionally biased region" description="Pro residues" evidence="5">
    <location>
        <begin position="205"/>
        <end position="222"/>
    </location>
</feature>
<protein>
    <recommendedName>
        <fullName evidence="6">C3H1-type domain-containing protein</fullName>
    </recommendedName>
</protein>
<sequence>MARSSPTRAPFDYDRPTIHARPAAAAAADDDFSALLNQYQKQEKKVLKREPAHRPDPKSAGGSASAIQKKAKKQAKRNKRRKLQREEMLANAGTGPSATMPKTVAAESAVAPTTGQDAPLASLLPGLTSDLALLAALTNSLAGSGAVPPGSLPAAPTAPIDLSSTVLSDSPAAPPAASTPTPVQTSAPVDPRLRLQQAPASSPRSTPPSGPLNRAPPHPAPTPSKLSTVLCRYAKTNSCGKGNLCPFSHDLKLETCRFFAERGYCRQGDQCPYSHVRP</sequence>
<evidence type="ECO:0000313" key="8">
    <source>
        <dbReference type="Proteomes" id="UP001150569"/>
    </source>
</evidence>
<dbReference type="InterPro" id="IPR000571">
    <property type="entry name" value="Znf_CCCH"/>
</dbReference>
<name>A0A9W8DQU5_9FUNG</name>
<feature type="compositionally biased region" description="Low complexity" evidence="5">
    <location>
        <begin position="58"/>
        <end position="68"/>
    </location>
</feature>
<organism evidence="7 8">
    <name type="scientific">Tieghemiomyces parasiticus</name>
    <dbReference type="NCBI Taxonomy" id="78921"/>
    <lineage>
        <taxon>Eukaryota</taxon>
        <taxon>Fungi</taxon>
        <taxon>Fungi incertae sedis</taxon>
        <taxon>Zoopagomycota</taxon>
        <taxon>Kickxellomycotina</taxon>
        <taxon>Dimargaritomycetes</taxon>
        <taxon>Dimargaritales</taxon>
        <taxon>Dimargaritaceae</taxon>
        <taxon>Tieghemiomyces</taxon>
    </lineage>
</organism>
<dbReference type="Gene3D" id="4.10.1000.10">
    <property type="entry name" value="Zinc finger, CCCH-type"/>
    <property type="match status" value="1"/>
</dbReference>